<reference evidence="2" key="1">
    <citation type="submission" date="2008-12" db="EMBL/GenBank/DDBJ databases">
        <title>Complete sequence of chromosome of Methylobacterium chloromethanicum CM4.</title>
        <authorList>
            <consortium name="US DOE Joint Genome Institute"/>
            <person name="Lucas S."/>
            <person name="Copeland A."/>
            <person name="Lapidus A."/>
            <person name="Glavina del Rio T."/>
            <person name="Dalin E."/>
            <person name="Tice H."/>
            <person name="Bruce D."/>
            <person name="Goodwin L."/>
            <person name="Pitluck S."/>
            <person name="Chertkov O."/>
            <person name="Brettin T."/>
            <person name="Detter J.C."/>
            <person name="Han C."/>
            <person name="Larimer F."/>
            <person name="Land M."/>
            <person name="Hauser L."/>
            <person name="Kyrpides N."/>
            <person name="Mikhailova N."/>
            <person name="Marx C."/>
            <person name="Richardson P."/>
        </authorList>
    </citation>
    <scope>NUCLEOTIDE SEQUENCE [LARGE SCALE GENOMIC DNA]</scope>
    <source>
        <strain evidence="2">CM4 / NCIMB 13688</strain>
    </source>
</reference>
<evidence type="ECO:0000313" key="1">
    <source>
        <dbReference type="EMBL" id="ACK82452.1"/>
    </source>
</evidence>
<name>B7KSV0_METC4</name>
<proteinExistence type="predicted"/>
<dbReference type="KEGG" id="mch:Mchl_1588"/>
<dbReference type="EMBL" id="CP001298">
    <property type="protein sequence ID" value="ACK82452.1"/>
    <property type="molecule type" value="Genomic_DNA"/>
</dbReference>
<organism evidence="1 2">
    <name type="scientific">Methylorubrum extorquens (strain CM4 / NCIMB 13688)</name>
    <name type="common">Methylobacterium extorquens</name>
    <dbReference type="NCBI Taxonomy" id="440085"/>
    <lineage>
        <taxon>Bacteria</taxon>
        <taxon>Pseudomonadati</taxon>
        <taxon>Pseudomonadota</taxon>
        <taxon>Alphaproteobacteria</taxon>
        <taxon>Hyphomicrobiales</taxon>
        <taxon>Methylobacteriaceae</taxon>
        <taxon>Methylorubrum</taxon>
    </lineage>
</organism>
<reference evidence="1 2" key="2">
    <citation type="journal article" date="2012" name="J. Bacteriol.">
        <title>Complete genome sequences of six strains of the genus Methylobacterium.</title>
        <authorList>
            <person name="Marx C.J."/>
            <person name="Bringel F."/>
            <person name="Chistoserdova L."/>
            <person name="Moulin L."/>
            <person name="Farhan Ul Haque M."/>
            <person name="Fleischman D.E."/>
            <person name="Gruffaz C."/>
            <person name="Jourand P."/>
            <person name="Knief C."/>
            <person name="Lee M.C."/>
            <person name="Muller E.E."/>
            <person name="Nadalig T."/>
            <person name="Peyraud R."/>
            <person name="Roselli S."/>
            <person name="Russ L."/>
            <person name="Goodwin L.A."/>
            <person name="Ivanova N."/>
            <person name="Kyrpides N."/>
            <person name="Lajus A."/>
            <person name="Land M.L."/>
            <person name="Medigue C."/>
            <person name="Mikhailova N."/>
            <person name="Nolan M."/>
            <person name="Woyke T."/>
            <person name="Stolyar S."/>
            <person name="Vorholt J.A."/>
            <person name="Vuilleumier S."/>
        </authorList>
    </citation>
    <scope>NUCLEOTIDE SEQUENCE [LARGE SCALE GENOMIC DNA]</scope>
    <source>
        <strain evidence="2">CM4 / NCIMB 13688</strain>
    </source>
</reference>
<dbReference type="Pfam" id="PF23812">
    <property type="entry name" value="Phage_TAC_18"/>
    <property type="match status" value="1"/>
</dbReference>
<accession>B7KSV0</accession>
<dbReference type="Proteomes" id="UP000002385">
    <property type="component" value="Chromosome"/>
</dbReference>
<sequence length="86" mass="9620">MPAALVRQPDLPDRLAFIWGAFHDLRGERALGFGSVGAIPWSAIDRYARRSGLADSDEFARFAALLRAMDAVWLAWMREKMKPTGT</sequence>
<dbReference type="HOGENOM" id="CLU_2494289_0_0_5"/>
<dbReference type="InterPro" id="IPR056919">
    <property type="entry name" value="Phage_TAC_18"/>
</dbReference>
<gene>
    <name evidence="1" type="ordered locus">Mchl_1588</name>
</gene>
<protein>
    <submittedName>
        <fullName evidence="1">Uncharacterized protein</fullName>
    </submittedName>
</protein>
<evidence type="ECO:0000313" key="2">
    <source>
        <dbReference type="Proteomes" id="UP000002385"/>
    </source>
</evidence>
<dbReference type="AlphaFoldDB" id="B7KSV0"/>